<feature type="transmembrane region" description="Helical" evidence="7">
    <location>
        <begin position="12"/>
        <end position="33"/>
    </location>
</feature>
<dbReference type="PANTHER" id="PTHR20855">
    <property type="entry name" value="ADIPOR/PROGESTIN RECEPTOR-RELATED"/>
    <property type="match status" value="1"/>
</dbReference>
<feature type="transmembrane region" description="Helical" evidence="7">
    <location>
        <begin position="76"/>
        <end position="96"/>
    </location>
</feature>
<feature type="transmembrane region" description="Helical" evidence="7">
    <location>
        <begin position="128"/>
        <end position="147"/>
    </location>
</feature>
<keyword evidence="6" id="KW-0862">Zinc</keyword>
<dbReference type="PANTHER" id="PTHR20855:SF129">
    <property type="entry name" value="HEMOLYSIN-3 HOMOLOG"/>
    <property type="match status" value="1"/>
</dbReference>
<evidence type="ECO:0000256" key="5">
    <source>
        <dbReference type="ARBA" id="ARBA00023136"/>
    </source>
</evidence>
<reference evidence="9" key="1">
    <citation type="submission" date="2016-07" db="EMBL/GenBank/DDBJ databases">
        <authorList>
            <person name="Florea S."/>
            <person name="Webb J.S."/>
            <person name="Jaromczyk J."/>
            <person name="Schardl C.L."/>
        </authorList>
    </citation>
    <scope>NUCLEOTIDE SEQUENCE [LARGE SCALE GENOMIC DNA]</scope>
    <source>
        <strain evidence="9">CY1</strain>
    </source>
</reference>
<dbReference type="GO" id="GO:0016020">
    <property type="term" value="C:membrane"/>
    <property type="evidence" value="ECO:0007669"/>
    <property type="project" value="InterPro"/>
</dbReference>
<dbReference type="Pfam" id="PF03006">
    <property type="entry name" value="HlyIII"/>
    <property type="match status" value="1"/>
</dbReference>
<dbReference type="OrthoDB" id="9813689at2"/>
<feature type="transmembrane region" description="Helical" evidence="7">
    <location>
        <begin position="190"/>
        <end position="209"/>
    </location>
</feature>
<dbReference type="Proteomes" id="UP000190626">
    <property type="component" value="Unassembled WGS sequence"/>
</dbReference>
<comment type="similarity">
    <text evidence="2">Belongs to the UPF0073 (Hly-III) family.</text>
</comment>
<accession>A0A1V4H7Z0</accession>
<comment type="subcellular location">
    <subcellularLocation>
        <location evidence="1">Endomembrane system</location>
        <topology evidence="1">Multi-pass membrane protein</topology>
    </subcellularLocation>
</comment>
<dbReference type="NCBIfam" id="TIGR01065">
    <property type="entry name" value="hlyIII"/>
    <property type="match status" value="1"/>
</dbReference>
<dbReference type="InterPro" id="IPR004254">
    <property type="entry name" value="AdipoR/HlyIII-related"/>
</dbReference>
<keyword evidence="6" id="KW-0479">Metal-binding</keyword>
<dbReference type="GO" id="GO:0046872">
    <property type="term" value="F:metal ion binding"/>
    <property type="evidence" value="ECO:0007669"/>
    <property type="project" value="UniProtKB-KW"/>
</dbReference>
<dbReference type="RefSeq" id="WP_079421018.1">
    <property type="nucleotide sequence ID" value="NZ_MBTG01000066.1"/>
</dbReference>
<gene>
    <name evidence="8" type="ORF">BC351_12470</name>
</gene>
<feature type="binding site" evidence="6">
    <location>
        <position position="185"/>
    </location>
    <ligand>
        <name>Zn(2+)</name>
        <dbReference type="ChEBI" id="CHEBI:29105"/>
    </ligand>
</feature>
<evidence type="ECO:0000313" key="8">
    <source>
        <dbReference type="EMBL" id="OPH47306.1"/>
    </source>
</evidence>
<keyword evidence="5 7" id="KW-0472">Membrane</keyword>
<dbReference type="GO" id="GO:0012505">
    <property type="term" value="C:endomembrane system"/>
    <property type="evidence" value="ECO:0007669"/>
    <property type="project" value="UniProtKB-SubCell"/>
</dbReference>
<feature type="binding site" evidence="6">
    <location>
        <position position="63"/>
    </location>
    <ligand>
        <name>Zn(2+)</name>
        <dbReference type="ChEBI" id="CHEBI:29105"/>
    </ligand>
</feature>
<comment type="caution">
    <text evidence="8">The sequence shown here is derived from an EMBL/GenBank/DDBJ whole genome shotgun (WGS) entry which is preliminary data.</text>
</comment>
<proteinExistence type="inferred from homology"/>
<keyword evidence="9" id="KW-1185">Reference proteome</keyword>
<evidence type="ECO:0000256" key="2">
    <source>
        <dbReference type="ARBA" id="ARBA00008488"/>
    </source>
</evidence>
<evidence type="ECO:0000256" key="7">
    <source>
        <dbReference type="SAM" id="Phobius"/>
    </source>
</evidence>
<feature type="binding site" evidence="6">
    <location>
        <position position="189"/>
    </location>
    <ligand>
        <name>Zn(2+)</name>
        <dbReference type="ChEBI" id="CHEBI:29105"/>
    </ligand>
</feature>
<keyword evidence="4 7" id="KW-1133">Transmembrane helix</keyword>
<protein>
    <submittedName>
        <fullName evidence="8">Hemolysin D</fullName>
    </submittedName>
</protein>
<dbReference type="InterPro" id="IPR005744">
    <property type="entry name" value="Hy-lIII"/>
</dbReference>
<evidence type="ECO:0000256" key="1">
    <source>
        <dbReference type="ARBA" id="ARBA00004127"/>
    </source>
</evidence>
<organism evidence="8 9">
    <name type="scientific">Paenibacillus ferrarius</name>
    <dbReference type="NCBI Taxonomy" id="1469647"/>
    <lineage>
        <taxon>Bacteria</taxon>
        <taxon>Bacillati</taxon>
        <taxon>Bacillota</taxon>
        <taxon>Bacilli</taxon>
        <taxon>Bacillales</taxon>
        <taxon>Paenibacillaceae</taxon>
        <taxon>Paenibacillus</taxon>
    </lineage>
</organism>
<dbReference type="AlphaFoldDB" id="A0A1V4H7Z0"/>
<feature type="transmembrane region" description="Helical" evidence="7">
    <location>
        <begin position="39"/>
        <end position="64"/>
    </location>
</feature>
<evidence type="ECO:0000256" key="6">
    <source>
        <dbReference type="PIRSR" id="PIRSR604254-1"/>
    </source>
</evidence>
<sequence>MEYSMHEEKANAISHGVGVLLSIVALIMLIIQASLHGNAWHIVSFSIFGTALVVLYTCSTLLHSITKPRLKDIFEILDHSAIYLLIAGSYTPYLLVTLRGPLGWSFFGIIWGLALVGIVLKIFYVKRFILISTLCYILMGWLIVIAFKPLYTHLPLGGIVWLVAGGLLYTFGSIFYVWRRVPYHHAIWHVFVLAGSACHFFSVFGYVIAS</sequence>
<evidence type="ECO:0000256" key="4">
    <source>
        <dbReference type="ARBA" id="ARBA00022989"/>
    </source>
</evidence>
<dbReference type="EMBL" id="MBTG01000066">
    <property type="protein sequence ID" value="OPH47306.1"/>
    <property type="molecule type" value="Genomic_DNA"/>
</dbReference>
<evidence type="ECO:0000313" key="9">
    <source>
        <dbReference type="Proteomes" id="UP000190626"/>
    </source>
</evidence>
<feature type="transmembrane region" description="Helical" evidence="7">
    <location>
        <begin position="159"/>
        <end position="178"/>
    </location>
</feature>
<feature type="transmembrane region" description="Helical" evidence="7">
    <location>
        <begin position="102"/>
        <end position="123"/>
    </location>
</feature>
<dbReference type="GO" id="GO:0140911">
    <property type="term" value="F:pore-forming activity"/>
    <property type="evidence" value="ECO:0007669"/>
    <property type="project" value="InterPro"/>
</dbReference>
<keyword evidence="3 7" id="KW-0812">Transmembrane</keyword>
<evidence type="ECO:0000256" key="3">
    <source>
        <dbReference type="ARBA" id="ARBA00022692"/>
    </source>
</evidence>
<name>A0A1V4H7Z0_9BACL</name>